<comment type="caution">
    <text evidence="4">The sequence shown here is derived from an EMBL/GenBank/DDBJ whole genome shotgun (WGS) entry which is preliminary data.</text>
</comment>
<sequence>MEGTRFYETGRRIAGPVLRAVLRAQVDGQENVPTTGPVIIAANHLSFFDSIILPITSPRPITFLAKAEYFTGTGLSGAWNRFFFTAVGAIPVDREEARAAQKSLDLALGVLADQRVFGIYPEGTRSRDGRLYRGHSGIGHLVLESGAPVVPVGLRGTERIQPVGASFPRPAKVEVHFGRPLYLREKYSGKPRGTARREIADEVMRAIHALSGQEWAGEHNTRPATQND</sequence>
<keyword evidence="2 4" id="KW-0012">Acyltransferase</keyword>
<evidence type="ECO:0000256" key="1">
    <source>
        <dbReference type="ARBA" id="ARBA00022679"/>
    </source>
</evidence>
<evidence type="ECO:0000313" key="5">
    <source>
        <dbReference type="Proteomes" id="UP000008495"/>
    </source>
</evidence>
<gene>
    <name evidence="4" type="ORF">AUCHE_04_01360</name>
</gene>
<feature type="domain" description="Phospholipid/glycerol acyltransferase" evidence="3">
    <location>
        <begin position="38"/>
        <end position="157"/>
    </location>
</feature>
<dbReference type="eggNOG" id="COG0204">
    <property type="taxonomic scope" value="Bacteria"/>
</dbReference>
<organism evidence="4 5">
    <name type="scientific">Austwickia chelonae NBRC 105200</name>
    <dbReference type="NCBI Taxonomy" id="1184607"/>
    <lineage>
        <taxon>Bacteria</taxon>
        <taxon>Bacillati</taxon>
        <taxon>Actinomycetota</taxon>
        <taxon>Actinomycetes</taxon>
        <taxon>Micrococcales</taxon>
        <taxon>Dermatophilaceae</taxon>
        <taxon>Austwickia</taxon>
    </lineage>
</organism>
<dbReference type="InterPro" id="IPR002123">
    <property type="entry name" value="Plipid/glycerol_acylTrfase"/>
</dbReference>
<dbReference type="Proteomes" id="UP000008495">
    <property type="component" value="Unassembled WGS sequence"/>
</dbReference>
<dbReference type="EMBL" id="BAGZ01000004">
    <property type="protein sequence ID" value="GAB77095.1"/>
    <property type="molecule type" value="Genomic_DNA"/>
</dbReference>
<evidence type="ECO:0000313" key="4">
    <source>
        <dbReference type="EMBL" id="GAB77095.1"/>
    </source>
</evidence>
<dbReference type="GO" id="GO:0006654">
    <property type="term" value="P:phosphatidic acid biosynthetic process"/>
    <property type="evidence" value="ECO:0007669"/>
    <property type="project" value="TreeGrafter"/>
</dbReference>
<accession>K6VP11</accession>
<protein>
    <submittedName>
        <fullName evidence="4">Putative acyltransferase</fullName>
    </submittedName>
</protein>
<proteinExistence type="predicted"/>
<dbReference type="Pfam" id="PF01553">
    <property type="entry name" value="Acyltransferase"/>
    <property type="match status" value="1"/>
</dbReference>
<dbReference type="GO" id="GO:0005886">
    <property type="term" value="C:plasma membrane"/>
    <property type="evidence" value="ECO:0007669"/>
    <property type="project" value="TreeGrafter"/>
</dbReference>
<dbReference type="OrthoDB" id="9808424at2"/>
<reference evidence="4 5" key="1">
    <citation type="submission" date="2012-08" db="EMBL/GenBank/DDBJ databases">
        <title>Whole genome shotgun sequence of Austwickia chelonae NBRC 105200.</title>
        <authorList>
            <person name="Yoshida I."/>
            <person name="Hosoyama A."/>
            <person name="Tsuchikane K."/>
            <person name="Katsumata H."/>
            <person name="Ando Y."/>
            <person name="Ohji S."/>
            <person name="Hamada M."/>
            <person name="Tamura T."/>
            <person name="Yamazoe A."/>
            <person name="Yamazaki S."/>
            <person name="Fujita N."/>
        </authorList>
    </citation>
    <scope>NUCLEOTIDE SEQUENCE [LARGE SCALE GENOMIC DNA]</scope>
    <source>
        <strain evidence="4 5">NBRC 105200</strain>
    </source>
</reference>
<name>K6VP11_9MICO</name>
<evidence type="ECO:0000259" key="3">
    <source>
        <dbReference type="SMART" id="SM00563"/>
    </source>
</evidence>
<dbReference type="PANTHER" id="PTHR10434:SF11">
    <property type="entry name" value="1-ACYL-SN-GLYCEROL-3-PHOSPHATE ACYLTRANSFERASE"/>
    <property type="match status" value="1"/>
</dbReference>
<dbReference type="GO" id="GO:0003841">
    <property type="term" value="F:1-acylglycerol-3-phosphate O-acyltransferase activity"/>
    <property type="evidence" value="ECO:0007669"/>
    <property type="project" value="TreeGrafter"/>
</dbReference>
<dbReference type="CDD" id="cd07989">
    <property type="entry name" value="LPLAT_AGPAT-like"/>
    <property type="match status" value="1"/>
</dbReference>
<dbReference type="RefSeq" id="WP_006501847.1">
    <property type="nucleotide sequence ID" value="NZ_BAGZ01000004.1"/>
</dbReference>
<dbReference type="STRING" id="100225.SAMN05421595_2235"/>
<dbReference type="PANTHER" id="PTHR10434">
    <property type="entry name" value="1-ACYL-SN-GLYCEROL-3-PHOSPHATE ACYLTRANSFERASE"/>
    <property type="match status" value="1"/>
</dbReference>
<dbReference type="SUPFAM" id="SSF69593">
    <property type="entry name" value="Glycerol-3-phosphate (1)-acyltransferase"/>
    <property type="match status" value="1"/>
</dbReference>
<evidence type="ECO:0000256" key="2">
    <source>
        <dbReference type="ARBA" id="ARBA00023315"/>
    </source>
</evidence>
<keyword evidence="5" id="KW-1185">Reference proteome</keyword>
<dbReference type="AlphaFoldDB" id="K6VP11"/>
<dbReference type="SMART" id="SM00563">
    <property type="entry name" value="PlsC"/>
    <property type="match status" value="1"/>
</dbReference>
<keyword evidence="1 4" id="KW-0808">Transferase</keyword>